<dbReference type="AlphaFoldDB" id="A0A0E9SZU6"/>
<protein>
    <submittedName>
        <fullName evidence="1">Uncharacterized protein</fullName>
    </submittedName>
</protein>
<sequence length="39" mass="4367">MMQHLQMYLFPLAMRLANPLSSDETLTLSQSSVGGRITQ</sequence>
<dbReference type="EMBL" id="GBXM01061746">
    <property type="protein sequence ID" value="JAH46831.1"/>
    <property type="molecule type" value="Transcribed_RNA"/>
</dbReference>
<proteinExistence type="predicted"/>
<accession>A0A0E9SZU6</accession>
<reference evidence="1" key="1">
    <citation type="submission" date="2014-11" db="EMBL/GenBank/DDBJ databases">
        <authorList>
            <person name="Amaro Gonzalez C."/>
        </authorList>
    </citation>
    <scope>NUCLEOTIDE SEQUENCE</scope>
</reference>
<evidence type="ECO:0000313" key="1">
    <source>
        <dbReference type="EMBL" id="JAH46831.1"/>
    </source>
</evidence>
<name>A0A0E9SZU6_ANGAN</name>
<reference evidence="1" key="2">
    <citation type="journal article" date="2015" name="Fish Shellfish Immunol.">
        <title>Early steps in the European eel (Anguilla anguilla)-Vibrio vulnificus interaction in the gills: Role of the RtxA13 toxin.</title>
        <authorList>
            <person name="Callol A."/>
            <person name="Pajuelo D."/>
            <person name="Ebbesson L."/>
            <person name="Teles M."/>
            <person name="MacKenzie S."/>
            <person name="Amaro C."/>
        </authorList>
    </citation>
    <scope>NUCLEOTIDE SEQUENCE</scope>
</reference>
<organism evidence="1">
    <name type="scientific">Anguilla anguilla</name>
    <name type="common">European freshwater eel</name>
    <name type="synonym">Muraena anguilla</name>
    <dbReference type="NCBI Taxonomy" id="7936"/>
    <lineage>
        <taxon>Eukaryota</taxon>
        <taxon>Metazoa</taxon>
        <taxon>Chordata</taxon>
        <taxon>Craniata</taxon>
        <taxon>Vertebrata</taxon>
        <taxon>Euteleostomi</taxon>
        <taxon>Actinopterygii</taxon>
        <taxon>Neopterygii</taxon>
        <taxon>Teleostei</taxon>
        <taxon>Anguilliformes</taxon>
        <taxon>Anguillidae</taxon>
        <taxon>Anguilla</taxon>
    </lineage>
</organism>